<protein>
    <submittedName>
        <fullName evidence="1">Predicted protein putative</fullName>
    </submittedName>
</protein>
<accession>F0X2V0</accession>
<gene>
    <name evidence="1" type="primary">AlNc14C1891G13097</name>
    <name evidence="1" type="ORF">ALNC14_144110</name>
</gene>
<evidence type="ECO:0000313" key="1">
    <source>
        <dbReference type="EMBL" id="CCA28267.1"/>
    </source>
</evidence>
<reference evidence="1" key="1">
    <citation type="journal article" date="2011" name="PLoS Biol.">
        <title>Gene gain and loss during evolution of obligate parasitism in the white rust pathogen of Arabidopsis thaliana.</title>
        <authorList>
            <person name="Kemen E."/>
            <person name="Gardiner A."/>
            <person name="Schultz-Larsen T."/>
            <person name="Kemen A.C."/>
            <person name="Balmuth A.L."/>
            <person name="Robert-Seilaniantz A."/>
            <person name="Bailey K."/>
            <person name="Holub E."/>
            <person name="Studholme D.J."/>
            <person name="Maclean D."/>
            <person name="Jones J.D."/>
        </authorList>
    </citation>
    <scope>NUCLEOTIDE SEQUENCE</scope>
</reference>
<sequence>MIYKALEGKAQKRAAAYFESGGVGGRESPEEFIAFLDRGNWDQTRASRARSELNEMKMGQKQKWNQFYSQWANKLTEASGDVWPDDVKVSLLRTALNTTLRVALASNHLVPENNFREFVRIVSKIAQQHEEITRTVSSFQRIGQLKPESDKTNSEFLRNNNERDNSLKEWGMSGKEKGYVGEIDSSGDTYMGGVHSTKVVLGPNGKPLRSKWKTSEQIDKLRREGKCFRCERKGCSTNRCRLLPAKRPKSIVPSVNVADFSEVDPSVYEEDENNSENL</sequence>
<name>F0X2V0_9STRA</name>
<dbReference type="HOGENOM" id="CLU_1001643_0_0_1"/>
<dbReference type="AlphaFoldDB" id="F0X2V0"/>
<dbReference type="EMBL" id="FR825220">
    <property type="protein sequence ID" value="CCA28267.1"/>
    <property type="molecule type" value="Genomic_DNA"/>
</dbReference>
<organism evidence="1">
    <name type="scientific">Albugo laibachii Nc14</name>
    <dbReference type="NCBI Taxonomy" id="890382"/>
    <lineage>
        <taxon>Eukaryota</taxon>
        <taxon>Sar</taxon>
        <taxon>Stramenopiles</taxon>
        <taxon>Oomycota</taxon>
        <taxon>Peronosporomycetes</taxon>
        <taxon>Albuginales</taxon>
        <taxon>Albuginaceae</taxon>
        <taxon>Albugo</taxon>
    </lineage>
</organism>
<reference evidence="1" key="2">
    <citation type="submission" date="2011-02" db="EMBL/GenBank/DDBJ databases">
        <authorList>
            <person name="MacLean D."/>
        </authorList>
    </citation>
    <scope>NUCLEOTIDE SEQUENCE</scope>
</reference>
<proteinExistence type="predicted"/>